<dbReference type="Proteomes" id="UP000292507">
    <property type="component" value="Unassembled WGS sequence"/>
</dbReference>
<feature type="binding site" evidence="7">
    <location>
        <begin position="424"/>
        <end position="426"/>
    </location>
    <ligand>
        <name>GTP</name>
        <dbReference type="ChEBI" id="CHEBI:37565"/>
    </ligand>
</feature>
<evidence type="ECO:0000259" key="10">
    <source>
        <dbReference type="PROSITE" id="PS51705"/>
    </source>
</evidence>
<dbReference type="InterPro" id="IPR032305">
    <property type="entry name" value="GTP-bd_M"/>
</dbReference>
<reference evidence="11 12" key="1">
    <citation type="submission" date="2019-02" db="EMBL/GenBank/DDBJ databases">
        <title>Sequencing the genomes of 1000 actinobacteria strains.</title>
        <authorList>
            <person name="Klenk H.-P."/>
        </authorList>
    </citation>
    <scope>NUCLEOTIDE SEQUENCE [LARGE SCALE GENOMIC DNA]</scope>
    <source>
        <strain evidence="11 12">DSM 44509</strain>
    </source>
</reference>
<dbReference type="AlphaFoldDB" id="A0A4V2G2C5"/>
<dbReference type="GO" id="GO:0046872">
    <property type="term" value="F:metal ion binding"/>
    <property type="evidence" value="ECO:0007669"/>
    <property type="project" value="UniProtKB-KW"/>
</dbReference>
<accession>A0A4V2G2C5</accession>
<feature type="binding site" evidence="7">
    <location>
        <begin position="334"/>
        <end position="337"/>
    </location>
    <ligand>
        <name>GTP</name>
        <dbReference type="ChEBI" id="CHEBI:37565"/>
    </ligand>
</feature>
<comment type="similarity">
    <text evidence="6">Belongs to the TRAFAC class OBG-HflX-like GTPase superfamily. HflX GTPase family.</text>
</comment>
<feature type="compositionally biased region" description="Gly residues" evidence="9">
    <location>
        <begin position="226"/>
        <end position="237"/>
    </location>
</feature>
<feature type="binding site" evidence="8">
    <location>
        <position position="294"/>
    </location>
    <ligand>
        <name>Mg(2+)</name>
        <dbReference type="ChEBI" id="CHEBI:18420"/>
    </ligand>
</feature>
<dbReference type="InterPro" id="IPR030394">
    <property type="entry name" value="G_HFLX_dom"/>
</dbReference>
<feature type="domain" description="Hflx-type G" evidence="10">
    <location>
        <begin position="281"/>
        <end position="445"/>
    </location>
</feature>
<evidence type="ECO:0000256" key="9">
    <source>
        <dbReference type="SAM" id="MobiDB-lite"/>
    </source>
</evidence>
<dbReference type="Pfam" id="PF13167">
    <property type="entry name" value="GTP-bdg_N"/>
    <property type="match status" value="1"/>
</dbReference>
<evidence type="ECO:0000256" key="3">
    <source>
        <dbReference type="ARBA" id="ARBA00022741"/>
    </source>
</evidence>
<comment type="cofactor">
    <cofactor evidence="8">
        <name>Mg(2+)</name>
        <dbReference type="ChEBI" id="CHEBI:18420"/>
    </cofactor>
</comment>
<dbReference type="GO" id="GO:0005737">
    <property type="term" value="C:cytoplasm"/>
    <property type="evidence" value="ECO:0007669"/>
    <property type="project" value="UniProtKB-SubCell"/>
</dbReference>
<evidence type="ECO:0000256" key="8">
    <source>
        <dbReference type="PIRSR" id="PIRSR006809-2"/>
    </source>
</evidence>
<dbReference type="InterPro" id="IPR016496">
    <property type="entry name" value="GTPase_HflX"/>
</dbReference>
<dbReference type="InterPro" id="IPR006073">
    <property type="entry name" value="GTP-bd"/>
</dbReference>
<keyword evidence="4 8" id="KW-0460">Magnesium</keyword>
<evidence type="ECO:0000256" key="6">
    <source>
        <dbReference type="HAMAP-Rule" id="MF_00900"/>
    </source>
</evidence>
<comment type="subunit">
    <text evidence="6">Monomer. Associates with the 50S ribosomal subunit.</text>
</comment>
<comment type="function">
    <text evidence="6">GTPase that associates with the 50S ribosomal subunit and may have a role during protein synthesis or ribosome biogenesis.</text>
</comment>
<name>A0A4V2G2C5_9ACTN</name>
<evidence type="ECO:0000256" key="4">
    <source>
        <dbReference type="ARBA" id="ARBA00022842"/>
    </source>
</evidence>
<keyword evidence="5 6" id="KW-0342">GTP-binding</keyword>
<comment type="subcellular location">
    <subcellularLocation>
        <location evidence="6">Cytoplasm</location>
    </subcellularLocation>
    <text evidence="6">May associate with membranes.</text>
</comment>
<sequence>MTTQVTRARDRATLDPMTTAADAPLDDEQTPSTRPAPAGQWDEPDDSTGSYALEARGALRRVAGLSTELADVTEVEYRQLRLERVVLVGVWTEGTQAAADRSLAELAALAETAGSEVLEAVSQRRDKPDAATYVGSGKANEIRDIVAATGADTVICDGELTPGQLNQLEKVLKVKVVDRTALILDIFAQHATSREGKAQVELAQMQYMLPRLRGWGESMSRQAGGRVAGGGGIGTRGPGETKIETDRRRIRSRVSKLRREIAGMATARATQRNSRDRNATPSVAIAGYTNAGKSSLLNQLTGAGVLVENALFATLDPTVRRAQGPDGREYTLTDTVGFVRHLPHQLVDAFRSTLEEVAAADLLLHVVDGSDPDPLGQINAVHIVLQEIDASSVPEVIVVNKVDAMGEEDILALRQALPDAVWVSARTGLGMDELRALIAERLPHPDVDVDVLVPYERGDLVARVHRDGEVLSEQHEGEGTRLTARVDGALAAALEEFAAPVA</sequence>
<dbReference type="HAMAP" id="MF_00900">
    <property type="entry name" value="GTPase_HflX"/>
    <property type="match status" value="1"/>
</dbReference>
<evidence type="ECO:0000256" key="1">
    <source>
        <dbReference type="ARBA" id="ARBA00022490"/>
    </source>
</evidence>
<feature type="region of interest" description="Disordered" evidence="9">
    <location>
        <begin position="221"/>
        <end position="250"/>
    </location>
</feature>
<gene>
    <name evidence="6" type="primary">hflX</name>
    <name evidence="11" type="ORF">BKA19_2301</name>
</gene>
<dbReference type="GO" id="GO:0003924">
    <property type="term" value="F:GTPase activity"/>
    <property type="evidence" value="ECO:0007669"/>
    <property type="project" value="UniProtKB-UniRule"/>
</dbReference>
<organism evidence="11 12">
    <name type="scientific">Blastococcus saxobsidens</name>
    <dbReference type="NCBI Taxonomy" id="138336"/>
    <lineage>
        <taxon>Bacteria</taxon>
        <taxon>Bacillati</taxon>
        <taxon>Actinomycetota</taxon>
        <taxon>Actinomycetes</taxon>
        <taxon>Geodermatophilales</taxon>
        <taxon>Geodermatophilaceae</taxon>
        <taxon>Blastococcus</taxon>
    </lineage>
</organism>
<dbReference type="InterPro" id="IPR025121">
    <property type="entry name" value="GTPase_HflX_N"/>
</dbReference>
<dbReference type="NCBIfam" id="TIGR03156">
    <property type="entry name" value="GTP_HflX"/>
    <property type="match status" value="1"/>
</dbReference>
<dbReference type="CDD" id="cd01878">
    <property type="entry name" value="HflX"/>
    <property type="match status" value="1"/>
</dbReference>
<dbReference type="GO" id="GO:0005525">
    <property type="term" value="F:GTP binding"/>
    <property type="evidence" value="ECO:0007669"/>
    <property type="project" value="UniProtKB-UniRule"/>
</dbReference>
<dbReference type="Pfam" id="PF16360">
    <property type="entry name" value="GTP-bdg_M"/>
    <property type="match status" value="1"/>
</dbReference>
<dbReference type="PANTHER" id="PTHR10229:SF0">
    <property type="entry name" value="GTP-BINDING PROTEIN 6-RELATED"/>
    <property type="match status" value="1"/>
</dbReference>
<dbReference type="Pfam" id="PF01926">
    <property type="entry name" value="MMR_HSR1"/>
    <property type="match status" value="1"/>
</dbReference>
<dbReference type="InterPro" id="IPR027417">
    <property type="entry name" value="P-loop_NTPase"/>
</dbReference>
<keyword evidence="1 6" id="KW-0963">Cytoplasm</keyword>
<keyword evidence="3 6" id="KW-0547">Nucleotide-binding</keyword>
<keyword evidence="2 8" id="KW-0479">Metal-binding</keyword>
<protein>
    <recommendedName>
        <fullName evidence="6">GTPase HflX</fullName>
    </recommendedName>
    <alternativeName>
        <fullName evidence="6">GTP-binding protein HflX</fullName>
    </alternativeName>
</protein>
<evidence type="ECO:0000313" key="12">
    <source>
        <dbReference type="Proteomes" id="UP000292507"/>
    </source>
</evidence>
<dbReference type="Gene3D" id="3.40.50.300">
    <property type="entry name" value="P-loop containing nucleotide triphosphate hydrolases"/>
    <property type="match status" value="1"/>
</dbReference>
<evidence type="ECO:0000256" key="5">
    <source>
        <dbReference type="ARBA" id="ARBA00023134"/>
    </source>
</evidence>
<evidence type="ECO:0000256" key="2">
    <source>
        <dbReference type="ARBA" id="ARBA00022723"/>
    </source>
</evidence>
<dbReference type="OrthoDB" id="9812272at2"/>
<dbReference type="InterPro" id="IPR042108">
    <property type="entry name" value="GTPase_HflX_N_sf"/>
</dbReference>
<dbReference type="SUPFAM" id="SSF52540">
    <property type="entry name" value="P-loop containing nucleoside triphosphate hydrolases"/>
    <property type="match status" value="1"/>
</dbReference>
<evidence type="ECO:0000313" key="11">
    <source>
        <dbReference type="EMBL" id="RZU32606.1"/>
    </source>
</evidence>
<dbReference type="PIRSF" id="PIRSF006809">
    <property type="entry name" value="GTP-binding_hflX_prd"/>
    <property type="match status" value="1"/>
</dbReference>
<feature type="binding site" evidence="7">
    <location>
        <begin position="287"/>
        <end position="294"/>
    </location>
    <ligand>
        <name>GTP</name>
        <dbReference type="ChEBI" id="CHEBI:37565"/>
    </ligand>
</feature>
<proteinExistence type="inferred from homology"/>
<dbReference type="FunFam" id="3.40.50.11060:FF:000001">
    <property type="entry name" value="GTPase HflX"/>
    <property type="match status" value="1"/>
</dbReference>
<dbReference type="Gene3D" id="6.10.250.2860">
    <property type="match status" value="1"/>
</dbReference>
<dbReference type="PROSITE" id="PS51705">
    <property type="entry name" value="G_HFLX"/>
    <property type="match status" value="1"/>
</dbReference>
<keyword evidence="12" id="KW-1185">Reference proteome</keyword>
<dbReference type="PANTHER" id="PTHR10229">
    <property type="entry name" value="GTP-BINDING PROTEIN HFLX"/>
    <property type="match status" value="1"/>
</dbReference>
<feature type="binding site" evidence="7">
    <location>
        <begin position="312"/>
        <end position="316"/>
    </location>
    <ligand>
        <name>GTP</name>
        <dbReference type="ChEBI" id="CHEBI:37565"/>
    </ligand>
</feature>
<comment type="caution">
    <text evidence="11">The sequence shown here is derived from an EMBL/GenBank/DDBJ whole genome shotgun (WGS) entry which is preliminary data.</text>
</comment>
<dbReference type="EMBL" id="SHKV01000001">
    <property type="protein sequence ID" value="RZU32606.1"/>
    <property type="molecule type" value="Genomic_DNA"/>
</dbReference>
<feature type="binding site" evidence="7">
    <location>
        <begin position="400"/>
        <end position="403"/>
    </location>
    <ligand>
        <name>GTP</name>
        <dbReference type="ChEBI" id="CHEBI:37565"/>
    </ligand>
</feature>
<feature type="region of interest" description="Disordered" evidence="9">
    <location>
        <begin position="1"/>
        <end position="49"/>
    </location>
</feature>
<evidence type="ECO:0000256" key="7">
    <source>
        <dbReference type="PIRSR" id="PIRSR006809-1"/>
    </source>
</evidence>
<dbReference type="GO" id="GO:0043022">
    <property type="term" value="F:ribosome binding"/>
    <property type="evidence" value="ECO:0007669"/>
    <property type="project" value="TreeGrafter"/>
</dbReference>
<feature type="binding site" evidence="8">
    <location>
        <position position="314"/>
    </location>
    <ligand>
        <name>Mg(2+)</name>
        <dbReference type="ChEBI" id="CHEBI:18420"/>
    </ligand>
</feature>
<dbReference type="PRINTS" id="PR00326">
    <property type="entry name" value="GTP1OBG"/>
</dbReference>
<dbReference type="Gene3D" id="3.40.50.11060">
    <property type="entry name" value="GTPase HflX, N-terminal domain"/>
    <property type="match status" value="1"/>
</dbReference>